<dbReference type="Pfam" id="PF02678">
    <property type="entry name" value="Pirin"/>
    <property type="match status" value="1"/>
</dbReference>
<dbReference type="Gene3D" id="2.60.120.10">
    <property type="entry name" value="Jelly Rolls"/>
    <property type="match status" value="2"/>
</dbReference>
<accession>A0ABW5N401</accession>
<evidence type="ECO:0000256" key="1">
    <source>
        <dbReference type="ARBA" id="ARBA00008416"/>
    </source>
</evidence>
<proteinExistence type="inferred from homology"/>
<dbReference type="Pfam" id="PF05726">
    <property type="entry name" value="Pirin_C"/>
    <property type="match status" value="1"/>
</dbReference>
<dbReference type="Proteomes" id="UP001597459">
    <property type="component" value="Unassembled WGS sequence"/>
</dbReference>
<dbReference type="PANTHER" id="PTHR13903">
    <property type="entry name" value="PIRIN-RELATED"/>
    <property type="match status" value="1"/>
</dbReference>
<dbReference type="PANTHER" id="PTHR13903:SF8">
    <property type="entry name" value="PIRIN"/>
    <property type="match status" value="1"/>
</dbReference>
<evidence type="ECO:0000259" key="4">
    <source>
        <dbReference type="Pfam" id="PF05726"/>
    </source>
</evidence>
<keyword evidence="6" id="KW-1185">Reference proteome</keyword>
<dbReference type="InterPro" id="IPR003829">
    <property type="entry name" value="Pirin_N_dom"/>
</dbReference>
<dbReference type="RefSeq" id="WP_378255561.1">
    <property type="nucleotide sequence ID" value="NZ_JBHSJV010000001.1"/>
</dbReference>
<name>A0ABW5N401_9FLAO</name>
<dbReference type="SUPFAM" id="SSF51182">
    <property type="entry name" value="RmlC-like cupins"/>
    <property type="match status" value="1"/>
</dbReference>
<evidence type="ECO:0000313" key="5">
    <source>
        <dbReference type="EMBL" id="MFD2590245.1"/>
    </source>
</evidence>
<dbReference type="InterPro" id="IPR012093">
    <property type="entry name" value="Pirin"/>
</dbReference>
<dbReference type="InterPro" id="IPR011051">
    <property type="entry name" value="RmlC_Cupin_sf"/>
</dbReference>
<evidence type="ECO:0000256" key="2">
    <source>
        <dbReference type="RuleBase" id="RU003457"/>
    </source>
</evidence>
<evidence type="ECO:0000313" key="6">
    <source>
        <dbReference type="Proteomes" id="UP001597459"/>
    </source>
</evidence>
<sequence length="335" mass="37760">MNSILKIKPLGFPWETSDPFLFCAYHEDRYPEGNQELGPAVSLEGRIIGQDFEKKDGWRMYHGSKVPGFPAHPHRGFETVTIVQKGLVDHSDSLGAAGRFGNGDAQWMTAGKGILHAEMFPLLNQDTVNPFLLFQIWLNLPKAHKMVTPHFKMLWNETIPEQVVTDENGKQVFLKMYAGSMQETAPAPPPDSWGADADNEVAIWTIHMEANSSYTFPIATEGVNRSLYFYEGDTLHSEGYEIPVDHRIITNPVNSLTITNGNTKAKLLLLQGKPIDEPVAKHGPFVMNTMEEIRQAMADYQQTQYGGWPWATYEHVHDREKGRFAQFADGTIEIK</sequence>
<dbReference type="EMBL" id="JBHULX010000003">
    <property type="protein sequence ID" value="MFD2590245.1"/>
    <property type="molecule type" value="Genomic_DNA"/>
</dbReference>
<comment type="caution">
    <text evidence="5">The sequence shown here is derived from an EMBL/GenBank/DDBJ whole genome shotgun (WGS) entry which is preliminary data.</text>
</comment>
<feature type="domain" description="Pirin N-terminal" evidence="3">
    <location>
        <begin position="62"/>
        <end position="138"/>
    </location>
</feature>
<evidence type="ECO:0000259" key="3">
    <source>
        <dbReference type="Pfam" id="PF02678"/>
    </source>
</evidence>
<gene>
    <name evidence="5" type="ORF">ACFSTE_05340</name>
</gene>
<organism evidence="5 6">
    <name type="scientific">Aquimarina hainanensis</name>
    <dbReference type="NCBI Taxonomy" id="1578017"/>
    <lineage>
        <taxon>Bacteria</taxon>
        <taxon>Pseudomonadati</taxon>
        <taxon>Bacteroidota</taxon>
        <taxon>Flavobacteriia</taxon>
        <taxon>Flavobacteriales</taxon>
        <taxon>Flavobacteriaceae</taxon>
        <taxon>Aquimarina</taxon>
    </lineage>
</organism>
<dbReference type="CDD" id="cd02247">
    <property type="entry name" value="cupin_pirin_C"/>
    <property type="match status" value="1"/>
</dbReference>
<reference evidence="6" key="1">
    <citation type="journal article" date="2019" name="Int. J. Syst. Evol. Microbiol.">
        <title>The Global Catalogue of Microorganisms (GCM) 10K type strain sequencing project: providing services to taxonomists for standard genome sequencing and annotation.</title>
        <authorList>
            <consortium name="The Broad Institute Genomics Platform"/>
            <consortium name="The Broad Institute Genome Sequencing Center for Infectious Disease"/>
            <person name="Wu L."/>
            <person name="Ma J."/>
        </authorList>
    </citation>
    <scope>NUCLEOTIDE SEQUENCE [LARGE SCALE GENOMIC DNA]</scope>
    <source>
        <strain evidence="6">KCTC 42423</strain>
    </source>
</reference>
<protein>
    <submittedName>
        <fullName evidence="5">Pirin family protein</fullName>
    </submittedName>
</protein>
<dbReference type="InterPro" id="IPR014710">
    <property type="entry name" value="RmlC-like_jellyroll"/>
</dbReference>
<dbReference type="InterPro" id="IPR008778">
    <property type="entry name" value="Pirin_C_dom"/>
</dbReference>
<feature type="domain" description="Pirin C-terminal" evidence="4">
    <location>
        <begin position="204"/>
        <end position="305"/>
    </location>
</feature>
<comment type="similarity">
    <text evidence="1 2">Belongs to the pirin family.</text>
</comment>